<dbReference type="Proteomes" id="UP000521943">
    <property type="component" value="Unassembled WGS sequence"/>
</dbReference>
<dbReference type="Pfam" id="PF24883">
    <property type="entry name" value="NPHP3_N"/>
    <property type="match status" value="1"/>
</dbReference>
<sequence>MLSGKPNLLALLHLSMQIPTGDDSFIVHAFRGASNIVFGENSSIVISTNSYVQHEPVDVEGPALEALYKNVAYDSIYGSMVLKRYIPGCLEGTRIDVLDIISHWVESWDNNRILWLTGPAGSGKSAIASSIAGQYEKPGMLAATYFFSRSWSDDARQKKGYQFITTLAYQLLEHGGIPDEIGGDILEAIHSDEDIFDRGLPTQLEELILKPLRRNLASNPDRTQWPKLIVVDGLDECEVPNATRRDPPSGRENEQKAILNVLKTALDDLAFPFRILISTRPQPHLGAFFSTAGKDITFNLFLDQQFNPDPDIVKYFKAKFALFRSVRYWDAPEGWPLQDPQTIEDLVKLVSGQFIVAVCIFAFVTDRGIHPETKLRMILGRTPSNDLTPFAELDGYFARIVQGSQESLVALNWLCAIESDHLKQCPAAFIRQFLSSSSWEEEFHLANLASLISIPELDDNSSPYAMYHQAFKNLLSDKARYNNLIAELRKDSEGKHPTAEPPTRTMFLMGRYMAILKNKGPNISVSVSEREAFLTIFAGLVHQFEASIAQLSPEKAFFQSSDYLTCDAEWWTQTLLDRLDDSAPEAIQNMHKNIHRGCTWPVHTPACKHWRAGIVKGCKARGWSVSSGTPVALKRAS</sequence>
<name>A0A8H6MAM7_9AGAR</name>
<protein>
    <recommendedName>
        <fullName evidence="2">Nephrocystin 3-like N-terminal domain-containing protein</fullName>
    </recommendedName>
</protein>
<dbReference type="CDD" id="cd02019">
    <property type="entry name" value="NK"/>
    <property type="match status" value="1"/>
</dbReference>
<dbReference type="InterPro" id="IPR056884">
    <property type="entry name" value="NPHP3-like_N"/>
</dbReference>
<keyword evidence="1" id="KW-0677">Repeat</keyword>
<dbReference type="SUPFAM" id="SSF52540">
    <property type="entry name" value="P-loop containing nucleoside triphosphate hydrolases"/>
    <property type="match status" value="1"/>
</dbReference>
<evidence type="ECO:0000313" key="4">
    <source>
        <dbReference type="Proteomes" id="UP000521943"/>
    </source>
</evidence>
<reference evidence="3 4" key="1">
    <citation type="submission" date="2020-07" db="EMBL/GenBank/DDBJ databases">
        <title>Comparative genomics of pyrophilous fungi reveals a link between fire events and developmental genes.</title>
        <authorList>
            <consortium name="DOE Joint Genome Institute"/>
            <person name="Steindorff A.S."/>
            <person name="Carver A."/>
            <person name="Calhoun S."/>
            <person name="Stillman K."/>
            <person name="Liu H."/>
            <person name="Lipzen A."/>
            <person name="Pangilinan J."/>
            <person name="Labutti K."/>
            <person name="Bruns T.D."/>
            <person name="Grigoriev I.V."/>
        </authorList>
    </citation>
    <scope>NUCLEOTIDE SEQUENCE [LARGE SCALE GENOMIC DNA]</scope>
    <source>
        <strain evidence="3 4">CBS 144469</strain>
    </source>
</reference>
<dbReference type="PANTHER" id="PTHR10039">
    <property type="entry name" value="AMELOGENIN"/>
    <property type="match status" value="1"/>
</dbReference>
<dbReference type="AlphaFoldDB" id="A0A8H6MAM7"/>
<evidence type="ECO:0000313" key="3">
    <source>
        <dbReference type="EMBL" id="KAF6758151.1"/>
    </source>
</evidence>
<keyword evidence="4" id="KW-1185">Reference proteome</keyword>
<dbReference type="Gene3D" id="3.40.50.300">
    <property type="entry name" value="P-loop containing nucleotide triphosphate hydrolases"/>
    <property type="match status" value="1"/>
</dbReference>
<dbReference type="InterPro" id="IPR027417">
    <property type="entry name" value="P-loop_NTPase"/>
</dbReference>
<comment type="caution">
    <text evidence="3">The sequence shown here is derived from an EMBL/GenBank/DDBJ whole genome shotgun (WGS) entry which is preliminary data.</text>
</comment>
<dbReference type="OrthoDB" id="4760524at2759"/>
<gene>
    <name evidence="3" type="ORF">DFP72DRAFT_888218</name>
</gene>
<evidence type="ECO:0000259" key="2">
    <source>
        <dbReference type="Pfam" id="PF24883"/>
    </source>
</evidence>
<proteinExistence type="predicted"/>
<feature type="domain" description="Nephrocystin 3-like N-terminal" evidence="2">
    <location>
        <begin position="102"/>
        <end position="280"/>
    </location>
</feature>
<organism evidence="3 4">
    <name type="scientific">Ephemerocybe angulata</name>
    <dbReference type="NCBI Taxonomy" id="980116"/>
    <lineage>
        <taxon>Eukaryota</taxon>
        <taxon>Fungi</taxon>
        <taxon>Dikarya</taxon>
        <taxon>Basidiomycota</taxon>
        <taxon>Agaricomycotina</taxon>
        <taxon>Agaricomycetes</taxon>
        <taxon>Agaricomycetidae</taxon>
        <taxon>Agaricales</taxon>
        <taxon>Agaricineae</taxon>
        <taxon>Psathyrellaceae</taxon>
        <taxon>Ephemerocybe</taxon>
    </lineage>
</organism>
<dbReference type="EMBL" id="JACGCI010000019">
    <property type="protein sequence ID" value="KAF6758151.1"/>
    <property type="molecule type" value="Genomic_DNA"/>
</dbReference>
<evidence type="ECO:0000256" key="1">
    <source>
        <dbReference type="ARBA" id="ARBA00022737"/>
    </source>
</evidence>
<accession>A0A8H6MAM7</accession>